<dbReference type="PANTHER" id="PTHR14856">
    <property type="entry name" value="PQ-LOOP REPEAT-CONTAINING PROTEIN 1-LIKE PROTEIN"/>
    <property type="match status" value="1"/>
</dbReference>
<evidence type="ECO:0000313" key="7">
    <source>
        <dbReference type="Proteomes" id="UP000789375"/>
    </source>
</evidence>
<comment type="subcellular location">
    <subcellularLocation>
        <location evidence="1">Membrane</location>
        <topology evidence="1">Multi-pass membrane protein</topology>
    </subcellularLocation>
</comment>
<feature type="transmembrane region" description="Helical" evidence="5">
    <location>
        <begin position="195"/>
        <end position="217"/>
    </location>
</feature>
<evidence type="ECO:0000256" key="1">
    <source>
        <dbReference type="ARBA" id="ARBA00004141"/>
    </source>
</evidence>
<dbReference type="SMART" id="SM00679">
    <property type="entry name" value="CTNS"/>
    <property type="match status" value="1"/>
</dbReference>
<dbReference type="EMBL" id="CAJVPP010000083">
    <property type="protein sequence ID" value="CAG8440758.1"/>
    <property type="molecule type" value="Genomic_DNA"/>
</dbReference>
<feature type="transmembrane region" description="Helical" evidence="5">
    <location>
        <begin position="6"/>
        <end position="26"/>
    </location>
</feature>
<dbReference type="Gene3D" id="1.20.1280.290">
    <property type="match status" value="2"/>
</dbReference>
<comment type="caution">
    <text evidence="6">The sequence shown here is derived from an EMBL/GenBank/DDBJ whole genome shotgun (WGS) entry which is preliminary data.</text>
</comment>
<proteinExistence type="predicted"/>
<evidence type="ECO:0000313" key="6">
    <source>
        <dbReference type="EMBL" id="CAG8440758.1"/>
    </source>
</evidence>
<dbReference type="Pfam" id="PF04193">
    <property type="entry name" value="PQ-loop"/>
    <property type="match status" value="1"/>
</dbReference>
<gene>
    <name evidence="6" type="ORF">FMOSSE_LOCUS791</name>
</gene>
<evidence type="ECO:0000256" key="4">
    <source>
        <dbReference type="ARBA" id="ARBA00023136"/>
    </source>
</evidence>
<dbReference type="GO" id="GO:0005802">
    <property type="term" value="C:trans-Golgi network"/>
    <property type="evidence" value="ECO:0007669"/>
    <property type="project" value="TreeGrafter"/>
</dbReference>
<accession>A0A9N8V2Y2</accession>
<keyword evidence="3 5" id="KW-1133">Transmembrane helix</keyword>
<dbReference type="GO" id="GO:0005768">
    <property type="term" value="C:endosome"/>
    <property type="evidence" value="ECO:0007669"/>
    <property type="project" value="TreeGrafter"/>
</dbReference>
<feature type="transmembrane region" description="Helical" evidence="5">
    <location>
        <begin position="38"/>
        <end position="61"/>
    </location>
</feature>
<evidence type="ECO:0000256" key="5">
    <source>
        <dbReference type="SAM" id="Phobius"/>
    </source>
</evidence>
<dbReference type="FunFam" id="1.20.1280.290:FF:000005">
    <property type="entry name" value="PQ-loop repeat-containing protein 1"/>
    <property type="match status" value="1"/>
</dbReference>
<feature type="transmembrane region" description="Helical" evidence="5">
    <location>
        <begin position="109"/>
        <end position="129"/>
    </location>
</feature>
<keyword evidence="4 5" id="KW-0472">Membrane</keyword>
<dbReference type="InterPro" id="IPR006603">
    <property type="entry name" value="PQ-loop_rpt"/>
</dbReference>
<dbReference type="AlphaFoldDB" id="A0A9N8V2Y2"/>
<reference evidence="6" key="1">
    <citation type="submission" date="2021-06" db="EMBL/GenBank/DDBJ databases">
        <authorList>
            <person name="Kallberg Y."/>
            <person name="Tangrot J."/>
            <person name="Rosling A."/>
        </authorList>
    </citation>
    <scope>NUCLEOTIDE SEQUENCE</scope>
    <source>
        <strain evidence="6">87-6 pot B 2015</strain>
    </source>
</reference>
<sequence length="246" mass="28930">MSEELVNIFNILLGISMVIGPVLGYFDQIKKFRETKSSSGYSLDTTGILLVSSIIRVYFWIGKKFDTVLLYQSLLMISVQLILLYECLKFRYPILPTSNRRWFWNWYTYKSYLIFLIALIGMLGIFQLIFYEQEWFIETLGYLSLGIESTVPMPQAYKNFKRHSVSGFSKWIILTWVGGDSFKTFYYIYTHAPLQFILCGIVQLSVDFVIVFQTVIYGRKMREIFGLNDTRWYNNRPSSYSSLENV</sequence>
<dbReference type="PANTHER" id="PTHR14856:SF9">
    <property type="entry name" value="PQ-LOOP REPEAT-CONTAINING PROTEIN 1"/>
    <property type="match status" value="1"/>
</dbReference>
<name>A0A9N8V2Y2_FUNMO</name>
<evidence type="ECO:0000256" key="2">
    <source>
        <dbReference type="ARBA" id="ARBA00022692"/>
    </source>
</evidence>
<evidence type="ECO:0000256" key="3">
    <source>
        <dbReference type="ARBA" id="ARBA00022989"/>
    </source>
</evidence>
<protein>
    <submittedName>
        <fullName evidence="6">7094_t:CDS:1</fullName>
    </submittedName>
</protein>
<dbReference type="InterPro" id="IPR052241">
    <property type="entry name" value="SLC66/Scramblase_ANY1"/>
</dbReference>
<keyword evidence="2 5" id="KW-0812">Transmembrane</keyword>
<keyword evidence="7" id="KW-1185">Reference proteome</keyword>
<dbReference type="GO" id="GO:0045332">
    <property type="term" value="P:phospholipid translocation"/>
    <property type="evidence" value="ECO:0007669"/>
    <property type="project" value="TreeGrafter"/>
</dbReference>
<feature type="transmembrane region" description="Helical" evidence="5">
    <location>
        <begin position="67"/>
        <end position="88"/>
    </location>
</feature>
<dbReference type="GO" id="GO:0016020">
    <property type="term" value="C:membrane"/>
    <property type="evidence" value="ECO:0007669"/>
    <property type="project" value="UniProtKB-SubCell"/>
</dbReference>
<dbReference type="GO" id="GO:0005829">
    <property type="term" value="C:cytosol"/>
    <property type="evidence" value="ECO:0007669"/>
    <property type="project" value="GOC"/>
</dbReference>
<dbReference type="Proteomes" id="UP000789375">
    <property type="component" value="Unassembled WGS sequence"/>
</dbReference>
<organism evidence="6 7">
    <name type="scientific">Funneliformis mosseae</name>
    <name type="common">Endomycorrhizal fungus</name>
    <name type="synonym">Glomus mosseae</name>
    <dbReference type="NCBI Taxonomy" id="27381"/>
    <lineage>
        <taxon>Eukaryota</taxon>
        <taxon>Fungi</taxon>
        <taxon>Fungi incertae sedis</taxon>
        <taxon>Mucoromycota</taxon>
        <taxon>Glomeromycotina</taxon>
        <taxon>Glomeromycetes</taxon>
        <taxon>Glomerales</taxon>
        <taxon>Glomeraceae</taxon>
        <taxon>Funneliformis</taxon>
    </lineage>
</organism>
<dbReference type="GO" id="GO:0042147">
    <property type="term" value="P:retrograde transport, endosome to Golgi"/>
    <property type="evidence" value="ECO:0007669"/>
    <property type="project" value="TreeGrafter"/>
</dbReference>